<keyword evidence="12" id="KW-1185">Reference proteome</keyword>
<accession>H8G4S3</accession>
<keyword evidence="6 7" id="KW-0804">Transcription</keyword>
<evidence type="ECO:0000256" key="1">
    <source>
        <dbReference type="ARBA" id="ARBA00010641"/>
    </source>
</evidence>
<dbReference type="InterPro" id="IPR000838">
    <property type="entry name" value="RNA_pol_sigma70_ECF_CS"/>
</dbReference>
<dbReference type="Gene3D" id="1.10.10.10">
    <property type="entry name" value="Winged helix-like DNA-binding domain superfamily/Winged helix DNA-binding domain"/>
    <property type="match status" value="1"/>
</dbReference>
<keyword evidence="4 7" id="KW-0731">Sigma factor</keyword>
<comment type="similarity">
    <text evidence="1 7">Belongs to the sigma-70 factor family. ECF subfamily.</text>
</comment>
<name>H8G4S3_9PSEU</name>
<dbReference type="Pfam" id="PF04542">
    <property type="entry name" value="Sigma70_r2"/>
    <property type="match status" value="1"/>
</dbReference>
<dbReference type="InterPro" id="IPR014284">
    <property type="entry name" value="RNA_pol_sigma-70_dom"/>
</dbReference>
<dbReference type="InterPro" id="IPR014305">
    <property type="entry name" value="RNA_pol_sigma-G_actinobac"/>
</dbReference>
<evidence type="ECO:0000256" key="5">
    <source>
        <dbReference type="ARBA" id="ARBA00023125"/>
    </source>
</evidence>
<dbReference type="SUPFAM" id="SSF54427">
    <property type="entry name" value="NTF2-like"/>
    <property type="match status" value="1"/>
</dbReference>
<reference evidence="11 12" key="1">
    <citation type="journal article" date="2012" name="Stand. Genomic Sci.">
        <title>Genome sequence of the soil bacterium Saccharomonospora azurea type strain (NA-128(T)).</title>
        <authorList>
            <person name="Klenk H.P."/>
            <person name="Held B."/>
            <person name="Lucas S."/>
            <person name="Lapidus A."/>
            <person name="Copeland A."/>
            <person name="Hammon N."/>
            <person name="Pitluck S."/>
            <person name="Goodwin L.A."/>
            <person name="Han C."/>
            <person name="Tapia R."/>
            <person name="Brambilla E.M."/>
            <person name="Potter G."/>
            <person name="Land M."/>
            <person name="Ivanova N."/>
            <person name="Rohde M."/>
            <person name="Goker M."/>
            <person name="Detter J.C."/>
            <person name="Kyrpides N.C."/>
            <person name="Woyke T."/>
        </authorList>
    </citation>
    <scope>NUCLEOTIDE SEQUENCE [LARGE SCALE GENOMIC DNA]</scope>
    <source>
        <strain evidence="11 12">NA-128</strain>
    </source>
</reference>
<feature type="domain" description="RNA polymerase sigma-70 region 2" evidence="8">
    <location>
        <begin position="14"/>
        <end position="82"/>
    </location>
</feature>
<dbReference type="SUPFAM" id="SSF88946">
    <property type="entry name" value="Sigma2 domain of RNA polymerase sigma factors"/>
    <property type="match status" value="1"/>
</dbReference>
<dbReference type="OrthoDB" id="3806887at2"/>
<dbReference type="InterPro" id="IPR007627">
    <property type="entry name" value="RNA_pol_sigma70_r2"/>
</dbReference>
<dbReference type="Pfam" id="PF12680">
    <property type="entry name" value="SnoaL_2"/>
    <property type="match status" value="1"/>
</dbReference>
<comment type="subunit">
    <text evidence="2">Interacts transiently with the RNA polymerase catalytic core formed by RpoA, RpoB, RpoC and RpoZ (2 alpha, 1 beta, 1 beta' and 1 omega subunit) to form the RNA polymerase holoenzyme that can initiate transcription.</text>
</comment>
<dbReference type="PANTHER" id="PTHR43133:SF65">
    <property type="entry name" value="ECF RNA POLYMERASE SIGMA FACTOR SIGG"/>
    <property type="match status" value="1"/>
</dbReference>
<dbReference type="GO" id="GO:0016987">
    <property type="term" value="F:sigma factor activity"/>
    <property type="evidence" value="ECO:0007669"/>
    <property type="project" value="UniProtKB-KW"/>
</dbReference>
<sequence length="335" mass="37567">MRTETAVNETFAQLVAPYRRELLAHCYRMLGSPHEAEDVLQETLLRAWRGYAGFEHRSSLRTWLHRIATTTCLNALKSRRRRPMPCGVDGTSSDPADDLVDGGSVPWLQPMPDTLVDLRDDPGAVVSARESIRLAFVAALQYLPPRQRAVLLLRDVLAWSAAEVAETLDTTTAAVNSLLQRARTTLDRRTWRSDTLTEPTAAAQRALLDRYVAAFERKDIDRLIELFTADIVWEMPPYVSWYRGREAVALHLERRCPGRPGGIRLVPVRANGRPGFAQYFLDDAGEGFDAFLVQVLDLSPRGIAHVVSYLDPEVFDLFGLPRRIGQADSSGMRSP</sequence>
<evidence type="ECO:0000259" key="10">
    <source>
        <dbReference type="Pfam" id="PF12680"/>
    </source>
</evidence>
<organism evidence="11 12">
    <name type="scientific">Saccharomonospora azurea NA-128</name>
    <dbReference type="NCBI Taxonomy" id="882081"/>
    <lineage>
        <taxon>Bacteria</taxon>
        <taxon>Bacillati</taxon>
        <taxon>Actinomycetota</taxon>
        <taxon>Actinomycetes</taxon>
        <taxon>Pseudonocardiales</taxon>
        <taxon>Pseudonocardiaceae</taxon>
        <taxon>Saccharomonospora</taxon>
    </lineage>
</organism>
<protein>
    <recommendedName>
        <fullName evidence="7">RNA polymerase sigma factor</fullName>
    </recommendedName>
</protein>
<evidence type="ECO:0000259" key="8">
    <source>
        <dbReference type="Pfam" id="PF04542"/>
    </source>
</evidence>
<evidence type="ECO:0000256" key="3">
    <source>
        <dbReference type="ARBA" id="ARBA00023015"/>
    </source>
</evidence>
<dbReference type="InterPro" id="IPR032710">
    <property type="entry name" value="NTF2-like_dom_sf"/>
</dbReference>
<dbReference type="Gene3D" id="3.10.450.50">
    <property type="match status" value="1"/>
</dbReference>
<evidence type="ECO:0000313" key="12">
    <source>
        <dbReference type="Proteomes" id="UP000004705"/>
    </source>
</evidence>
<dbReference type="PANTHER" id="PTHR43133">
    <property type="entry name" value="RNA POLYMERASE ECF-TYPE SIGMA FACTO"/>
    <property type="match status" value="1"/>
</dbReference>
<dbReference type="NCBIfam" id="TIGR02937">
    <property type="entry name" value="sigma70-ECF"/>
    <property type="match status" value="1"/>
</dbReference>
<keyword evidence="3 7" id="KW-0805">Transcription regulation</keyword>
<dbReference type="GO" id="GO:0006950">
    <property type="term" value="P:response to stress"/>
    <property type="evidence" value="ECO:0007669"/>
    <property type="project" value="UniProtKB-ARBA"/>
</dbReference>
<dbReference type="GO" id="GO:0003677">
    <property type="term" value="F:DNA binding"/>
    <property type="evidence" value="ECO:0007669"/>
    <property type="project" value="UniProtKB-KW"/>
</dbReference>
<evidence type="ECO:0000256" key="4">
    <source>
        <dbReference type="ARBA" id="ARBA00023082"/>
    </source>
</evidence>
<dbReference type="NCBIfam" id="NF006089">
    <property type="entry name" value="PRK08241.1"/>
    <property type="match status" value="1"/>
</dbReference>
<dbReference type="CDD" id="cd06171">
    <property type="entry name" value="Sigma70_r4"/>
    <property type="match status" value="1"/>
</dbReference>
<dbReference type="InterPro" id="IPR036388">
    <property type="entry name" value="WH-like_DNA-bd_sf"/>
</dbReference>
<evidence type="ECO:0000259" key="9">
    <source>
        <dbReference type="Pfam" id="PF08281"/>
    </source>
</evidence>
<feature type="domain" description="SnoaL-like" evidence="10">
    <location>
        <begin position="209"/>
        <end position="273"/>
    </location>
</feature>
<dbReference type="InterPro" id="IPR013324">
    <property type="entry name" value="RNA_pol_sigma_r3/r4-like"/>
</dbReference>
<dbReference type="Gene3D" id="1.10.1740.10">
    <property type="match status" value="1"/>
</dbReference>
<keyword evidence="5 7" id="KW-0238">DNA-binding</keyword>
<proteinExistence type="inferred from homology"/>
<dbReference type="InterPro" id="IPR039425">
    <property type="entry name" value="RNA_pol_sigma-70-like"/>
</dbReference>
<evidence type="ECO:0000313" key="11">
    <source>
        <dbReference type="EMBL" id="EHY89176.1"/>
    </source>
</evidence>
<dbReference type="NCBIfam" id="TIGR02960">
    <property type="entry name" value="SigX5"/>
    <property type="match status" value="1"/>
</dbReference>
<dbReference type="InterPro" id="IPR037401">
    <property type="entry name" value="SnoaL-like"/>
</dbReference>
<dbReference type="Proteomes" id="UP000004705">
    <property type="component" value="Chromosome"/>
</dbReference>
<dbReference type="PROSITE" id="PS01063">
    <property type="entry name" value="SIGMA70_ECF"/>
    <property type="match status" value="1"/>
</dbReference>
<dbReference type="InterPro" id="IPR013249">
    <property type="entry name" value="RNA_pol_sigma70_r4_t2"/>
</dbReference>
<evidence type="ECO:0000256" key="2">
    <source>
        <dbReference type="ARBA" id="ARBA00011344"/>
    </source>
</evidence>
<feature type="domain" description="RNA polymerase sigma factor 70 region 4 type 2" evidence="9">
    <location>
        <begin position="134"/>
        <end position="186"/>
    </location>
</feature>
<dbReference type="RefSeq" id="WP_005441567.1">
    <property type="nucleotide sequence ID" value="NZ_CM001466.1"/>
</dbReference>
<dbReference type="InterPro" id="IPR013325">
    <property type="entry name" value="RNA_pol_sigma_r2"/>
</dbReference>
<gene>
    <name evidence="11" type="ORF">SacazDRAFT_02266</name>
</gene>
<dbReference type="SUPFAM" id="SSF88659">
    <property type="entry name" value="Sigma3 and sigma4 domains of RNA polymerase sigma factors"/>
    <property type="match status" value="1"/>
</dbReference>
<evidence type="ECO:0000256" key="7">
    <source>
        <dbReference type="RuleBase" id="RU000716"/>
    </source>
</evidence>
<dbReference type="AlphaFoldDB" id="H8G4S3"/>
<dbReference type="Pfam" id="PF08281">
    <property type="entry name" value="Sigma70_r4_2"/>
    <property type="match status" value="1"/>
</dbReference>
<dbReference type="EMBL" id="CM001466">
    <property type="protein sequence ID" value="EHY89176.1"/>
    <property type="molecule type" value="Genomic_DNA"/>
</dbReference>
<dbReference type="HOGENOM" id="CLU_043648_0_0_11"/>
<dbReference type="GO" id="GO:0006352">
    <property type="term" value="P:DNA-templated transcription initiation"/>
    <property type="evidence" value="ECO:0007669"/>
    <property type="project" value="InterPro"/>
</dbReference>
<evidence type="ECO:0000256" key="6">
    <source>
        <dbReference type="ARBA" id="ARBA00023163"/>
    </source>
</evidence>